<accession>A0A0G4I7C2</accession>
<reference evidence="2" key="1">
    <citation type="submission" date="2014-11" db="EMBL/GenBank/DDBJ databases">
        <authorList>
            <person name="Otto D Thomas"/>
            <person name="Naeem Raeece"/>
        </authorList>
    </citation>
    <scope>NUCLEOTIDE SEQUENCE</scope>
</reference>
<evidence type="ECO:0000256" key="1">
    <source>
        <dbReference type="PROSITE-ProRule" id="PRU00339"/>
    </source>
</evidence>
<dbReference type="PANTHER" id="PTHR45588">
    <property type="entry name" value="TPR DOMAIN-CONTAINING PROTEIN"/>
    <property type="match status" value="1"/>
</dbReference>
<dbReference type="InterPro" id="IPR011990">
    <property type="entry name" value="TPR-like_helical_dom_sf"/>
</dbReference>
<dbReference type="PANTHER" id="PTHR45588:SF1">
    <property type="entry name" value="WW DOMAIN-CONTAINING PROTEIN"/>
    <property type="match status" value="1"/>
</dbReference>
<dbReference type="PROSITE" id="PS50005">
    <property type="entry name" value="TPR"/>
    <property type="match status" value="1"/>
</dbReference>
<protein>
    <submittedName>
        <fullName evidence="2">Uncharacterized protein</fullName>
    </submittedName>
</protein>
<keyword evidence="1" id="KW-0802">TPR repeat</keyword>
<dbReference type="InterPro" id="IPR019734">
    <property type="entry name" value="TPR_rpt"/>
</dbReference>
<dbReference type="AlphaFoldDB" id="A0A0G4I7C2"/>
<gene>
    <name evidence="2" type="ORF">Cvel_11553</name>
</gene>
<proteinExistence type="predicted"/>
<dbReference type="Gene3D" id="1.25.40.10">
    <property type="entry name" value="Tetratricopeptide repeat domain"/>
    <property type="match status" value="1"/>
</dbReference>
<sequence>MSDSSVYPLDCGSWRRLSERYGSKETAAVEWMDRSLNWCFGFFHDEAVLCAREAARADPAWCFPYAVIAHARAPNYNNAEFEADDVEEAKQAIAEGQTKTGGTGVEKQFLAAQAARYAAVDFSDCSKAAQCYKEKMEALFAVAPDDTEVATFLVEALLQIHPWRLYDKEGNPKAEAVRARVVIMDGLGRDSKHPGLIHFFIHLVEMSPNPAEGLPSANFFREPVSYVGDNSHLFHMPSHLDVLVGAYRDAIEANKKAIERDRKVVAVRGPKGFFTLYRLHNRHLLIYAALMAGCKEEALAAARDIYDELTTEMVAPLPDWLEAFKGVYLEVLIRFGMWDPILKVEPPEDPELFCSFAASRHYARGIAFAALSDVSKAREESALFETAVSKVPSSRVLFNNSMADIFGIAREMLKGETDYRAGEFESAFAALNRAVERDDGLVYDEPWAWMVPVRNALGALLLEQNRVEEARKVYEEDLKRHPLNVWSSHGLRECEETMGEQPTIEMPTTADVKIVASCFCRLSKCC</sequence>
<dbReference type="EMBL" id="CDMZ01005399">
    <property type="protein sequence ID" value="CEM52853.1"/>
    <property type="molecule type" value="Genomic_DNA"/>
</dbReference>
<dbReference type="SUPFAM" id="SSF48452">
    <property type="entry name" value="TPR-like"/>
    <property type="match status" value="1"/>
</dbReference>
<organism evidence="2">
    <name type="scientific">Chromera velia CCMP2878</name>
    <dbReference type="NCBI Taxonomy" id="1169474"/>
    <lineage>
        <taxon>Eukaryota</taxon>
        <taxon>Sar</taxon>
        <taxon>Alveolata</taxon>
        <taxon>Colpodellida</taxon>
        <taxon>Chromeraceae</taxon>
        <taxon>Chromera</taxon>
    </lineage>
</organism>
<name>A0A0G4I7C2_9ALVE</name>
<evidence type="ECO:0000313" key="2">
    <source>
        <dbReference type="EMBL" id="CEM52853.1"/>
    </source>
</evidence>
<feature type="repeat" description="TPR" evidence="1">
    <location>
        <begin position="451"/>
        <end position="484"/>
    </location>
</feature>
<dbReference type="VEuPathDB" id="CryptoDB:Cvel_11553"/>